<keyword evidence="2" id="KW-1185">Reference proteome</keyword>
<proteinExistence type="predicted"/>
<name>A0ACC2W979_9TREE</name>
<accession>A0ACC2W979</accession>
<dbReference type="EMBL" id="JASBWS010000035">
    <property type="protein sequence ID" value="KAJ9107973.1"/>
    <property type="molecule type" value="Genomic_DNA"/>
</dbReference>
<comment type="caution">
    <text evidence="1">The sequence shown here is derived from an EMBL/GenBank/DDBJ whole genome shotgun (WGS) entry which is preliminary data.</text>
</comment>
<protein>
    <submittedName>
        <fullName evidence="1">Uncharacterized protein</fullName>
    </submittedName>
</protein>
<evidence type="ECO:0000313" key="1">
    <source>
        <dbReference type="EMBL" id="KAJ9107973.1"/>
    </source>
</evidence>
<dbReference type="Proteomes" id="UP001230649">
    <property type="component" value="Unassembled WGS sequence"/>
</dbReference>
<gene>
    <name evidence="1" type="ORF">QFC20_003658</name>
</gene>
<sequence>MSRPGPTHRPTVVAISLRQGVTGWTGDSRWAARWGAYCLPWISYSTLLLIRHLLLEGRPIRWLQDGEGKCLQVNPPGVYAGQTLGVFGCLPGDSGSIQTQRFVYNIGSTKIRTIDPKTGQDFCVDFGNNLGTNEADLTIQASADNPPGQQLYITDDNHIAVGNGPGQCANVRAESGEPIPPYGIQKILQSWQCEYGNTNQATEDVYQTRRTAKFQIFTDSSHTAGSTQIRMIDSSDGDVVCVDFGSNPANGGRITTETCDDDATGQRLYTTDDDHIAMENGPGQCMDVQAESGPLPIRLYGVLKSIQNWACALGNPNQVSGFAGR</sequence>
<organism evidence="1 2">
    <name type="scientific">Naganishia adeliensis</name>
    <dbReference type="NCBI Taxonomy" id="92952"/>
    <lineage>
        <taxon>Eukaryota</taxon>
        <taxon>Fungi</taxon>
        <taxon>Dikarya</taxon>
        <taxon>Basidiomycota</taxon>
        <taxon>Agaricomycotina</taxon>
        <taxon>Tremellomycetes</taxon>
        <taxon>Filobasidiales</taxon>
        <taxon>Filobasidiaceae</taxon>
        <taxon>Naganishia</taxon>
    </lineage>
</organism>
<evidence type="ECO:0000313" key="2">
    <source>
        <dbReference type="Proteomes" id="UP001230649"/>
    </source>
</evidence>
<reference evidence="1" key="1">
    <citation type="submission" date="2023-04" db="EMBL/GenBank/DDBJ databases">
        <title>Draft Genome sequencing of Naganishia species isolated from polar environments using Oxford Nanopore Technology.</title>
        <authorList>
            <person name="Leo P."/>
            <person name="Venkateswaran K."/>
        </authorList>
    </citation>
    <scope>NUCLEOTIDE SEQUENCE</scope>
    <source>
        <strain evidence="1">MNA-CCFEE 5262</strain>
    </source>
</reference>